<dbReference type="GO" id="GO:0005525">
    <property type="term" value="F:GTP binding"/>
    <property type="evidence" value="ECO:0007669"/>
    <property type="project" value="UniProtKB-UniRule"/>
</dbReference>
<dbReference type="FunFam" id="3.30.300.20:FF:000003">
    <property type="entry name" value="GTPase Era"/>
    <property type="match status" value="1"/>
</dbReference>
<dbReference type="PRINTS" id="PR00326">
    <property type="entry name" value="GTP1OBG"/>
</dbReference>
<dbReference type="Pfam" id="PF07650">
    <property type="entry name" value="KH_2"/>
    <property type="match status" value="1"/>
</dbReference>
<dbReference type="NCBIfam" id="TIGR00436">
    <property type="entry name" value="era"/>
    <property type="match status" value="1"/>
</dbReference>
<protein>
    <recommendedName>
        <fullName evidence="2 7">GTPase Era</fullName>
    </recommendedName>
</protein>
<dbReference type="SUPFAM" id="SSF52540">
    <property type="entry name" value="P-loop containing nucleoside triphosphate hydrolases"/>
    <property type="match status" value="1"/>
</dbReference>
<dbReference type="SUPFAM" id="SSF54814">
    <property type="entry name" value="Prokaryotic type KH domain (KH-domain type II)"/>
    <property type="match status" value="1"/>
</dbReference>
<keyword evidence="4 7" id="KW-0694">RNA-binding</keyword>
<dbReference type="InterPro" id="IPR009019">
    <property type="entry name" value="KH_sf_prok-type"/>
</dbReference>
<accession>A0A252F5J2</accession>
<dbReference type="HAMAP" id="MF_00367">
    <property type="entry name" value="GTPase_Era"/>
    <property type="match status" value="1"/>
</dbReference>
<keyword evidence="7" id="KW-0690">Ribosome biogenesis</keyword>
<dbReference type="PANTHER" id="PTHR42698:SF1">
    <property type="entry name" value="GTPASE ERA, MITOCHONDRIAL"/>
    <property type="match status" value="1"/>
</dbReference>
<dbReference type="InterPro" id="IPR030388">
    <property type="entry name" value="G_ERA_dom"/>
</dbReference>
<dbReference type="InterPro" id="IPR027417">
    <property type="entry name" value="P-loop_NTPase"/>
</dbReference>
<evidence type="ECO:0000259" key="10">
    <source>
        <dbReference type="PROSITE" id="PS50823"/>
    </source>
</evidence>
<dbReference type="PANTHER" id="PTHR42698">
    <property type="entry name" value="GTPASE ERA"/>
    <property type="match status" value="1"/>
</dbReference>
<dbReference type="NCBIfam" id="NF000908">
    <property type="entry name" value="PRK00089.1"/>
    <property type="match status" value="1"/>
</dbReference>
<comment type="subcellular location">
    <subcellularLocation>
        <location evidence="7">Cytoplasm</location>
    </subcellularLocation>
    <subcellularLocation>
        <location evidence="7">Cell membrane</location>
        <topology evidence="7">Peripheral membrane protein</topology>
    </subcellularLocation>
</comment>
<name>A0A252F5J2_9FIRM</name>
<feature type="region of interest" description="G1" evidence="8">
    <location>
        <begin position="13"/>
        <end position="20"/>
    </location>
</feature>
<dbReference type="Proteomes" id="UP000194903">
    <property type="component" value="Unassembled WGS sequence"/>
</dbReference>
<keyword evidence="7" id="KW-0699">rRNA-binding</keyword>
<feature type="binding site" evidence="7">
    <location>
        <begin position="60"/>
        <end position="64"/>
    </location>
    <ligand>
        <name>GTP</name>
        <dbReference type="ChEBI" id="CHEBI:37565"/>
    </ligand>
</feature>
<evidence type="ECO:0000256" key="2">
    <source>
        <dbReference type="ARBA" id="ARBA00020484"/>
    </source>
</evidence>
<proteinExistence type="inferred from homology"/>
<reference evidence="12 13" key="1">
    <citation type="submission" date="2017-05" db="EMBL/GenBank/DDBJ databases">
        <title>Butyricicoccus porcorum sp. nov. a butyrate-producing bacterium from the swine intestinal tract.</title>
        <authorList>
            <person name="Trachsel J."/>
            <person name="Humphrey S."/>
            <person name="Allen H.K."/>
        </authorList>
    </citation>
    <scope>NUCLEOTIDE SEQUENCE [LARGE SCALE GENOMIC DNA]</scope>
    <source>
        <strain evidence="12">BB10</strain>
    </source>
</reference>
<evidence type="ECO:0000256" key="1">
    <source>
        <dbReference type="ARBA" id="ARBA00007921"/>
    </source>
</evidence>
<dbReference type="GO" id="GO:0005886">
    <property type="term" value="C:plasma membrane"/>
    <property type="evidence" value="ECO:0007669"/>
    <property type="project" value="UniProtKB-SubCell"/>
</dbReference>
<feature type="region of interest" description="G2" evidence="8">
    <location>
        <begin position="39"/>
        <end position="43"/>
    </location>
</feature>
<dbReference type="Gene3D" id="3.40.50.300">
    <property type="entry name" value="P-loop containing nucleotide triphosphate hydrolases"/>
    <property type="match status" value="1"/>
</dbReference>
<keyword evidence="7" id="KW-0963">Cytoplasm</keyword>
<comment type="similarity">
    <text evidence="1 7 8 9">Belongs to the TRAFAC class TrmE-Era-EngA-EngB-Septin-like GTPase superfamily. Era GTPase family.</text>
</comment>
<dbReference type="InterPro" id="IPR005662">
    <property type="entry name" value="GTPase_Era-like"/>
</dbReference>
<dbReference type="CDD" id="cd22534">
    <property type="entry name" value="KH-II_Era"/>
    <property type="match status" value="1"/>
</dbReference>
<evidence type="ECO:0000256" key="9">
    <source>
        <dbReference type="RuleBase" id="RU003761"/>
    </source>
</evidence>
<comment type="function">
    <text evidence="7">An essential GTPase that binds both GDP and GTP, with rapid nucleotide exchange. Plays a role in 16S rRNA processing and 30S ribosomal subunit biogenesis and possibly also in cell cycle regulation and energy metabolism.</text>
</comment>
<evidence type="ECO:0000313" key="13">
    <source>
        <dbReference type="Proteomes" id="UP000194903"/>
    </source>
</evidence>
<keyword evidence="6 7" id="KW-0472">Membrane</keyword>
<dbReference type="RefSeq" id="WP_087018533.1">
    <property type="nucleotide sequence ID" value="NZ_NHOC01000004.1"/>
</dbReference>
<dbReference type="InterPro" id="IPR004044">
    <property type="entry name" value="KH_dom_type_2"/>
</dbReference>
<dbReference type="GO" id="GO:0005829">
    <property type="term" value="C:cytosol"/>
    <property type="evidence" value="ECO:0007669"/>
    <property type="project" value="TreeGrafter"/>
</dbReference>
<dbReference type="GO" id="GO:0003924">
    <property type="term" value="F:GTPase activity"/>
    <property type="evidence" value="ECO:0007669"/>
    <property type="project" value="UniProtKB-UniRule"/>
</dbReference>
<feature type="domain" description="Era-type G" evidence="11">
    <location>
        <begin position="5"/>
        <end position="172"/>
    </location>
</feature>
<comment type="caution">
    <text evidence="12">The sequence shown here is derived from an EMBL/GenBank/DDBJ whole genome shotgun (WGS) entry which is preliminary data.</text>
</comment>
<gene>
    <name evidence="7" type="primary">era</name>
    <name evidence="12" type="ORF">CBW42_05440</name>
</gene>
<keyword evidence="13" id="KW-1185">Reference proteome</keyword>
<evidence type="ECO:0000256" key="6">
    <source>
        <dbReference type="ARBA" id="ARBA00023136"/>
    </source>
</evidence>
<dbReference type="GO" id="GO:0000028">
    <property type="term" value="P:ribosomal small subunit assembly"/>
    <property type="evidence" value="ECO:0007669"/>
    <property type="project" value="TreeGrafter"/>
</dbReference>
<keyword evidence="3 7" id="KW-0547">Nucleotide-binding</keyword>
<evidence type="ECO:0000313" key="12">
    <source>
        <dbReference type="EMBL" id="OUM21026.1"/>
    </source>
</evidence>
<keyword evidence="7" id="KW-1003">Cell membrane</keyword>
<dbReference type="CDD" id="cd04163">
    <property type="entry name" value="Era"/>
    <property type="match status" value="1"/>
</dbReference>
<dbReference type="GO" id="GO:0070181">
    <property type="term" value="F:small ribosomal subunit rRNA binding"/>
    <property type="evidence" value="ECO:0007669"/>
    <property type="project" value="UniProtKB-UniRule"/>
</dbReference>
<feature type="binding site" evidence="7">
    <location>
        <begin position="122"/>
        <end position="125"/>
    </location>
    <ligand>
        <name>GTP</name>
        <dbReference type="ChEBI" id="CHEBI:37565"/>
    </ligand>
</feature>
<dbReference type="GO" id="GO:0043024">
    <property type="term" value="F:ribosomal small subunit binding"/>
    <property type="evidence" value="ECO:0007669"/>
    <property type="project" value="TreeGrafter"/>
</dbReference>
<dbReference type="OrthoDB" id="9805918at2"/>
<dbReference type="EMBL" id="NHOC01000004">
    <property type="protein sequence ID" value="OUM21026.1"/>
    <property type="molecule type" value="Genomic_DNA"/>
</dbReference>
<feature type="region of interest" description="G4" evidence="8">
    <location>
        <begin position="122"/>
        <end position="125"/>
    </location>
</feature>
<feature type="region of interest" description="G5" evidence="8">
    <location>
        <begin position="151"/>
        <end position="153"/>
    </location>
</feature>
<feature type="binding site" evidence="7">
    <location>
        <begin position="13"/>
        <end position="20"/>
    </location>
    <ligand>
        <name>GTP</name>
        <dbReference type="ChEBI" id="CHEBI:37565"/>
    </ligand>
</feature>
<keyword evidence="5 7" id="KW-0342">GTP-binding</keyword>
<comment type="subunit">
    <text evidence="7">Monomer.</text>
</comment>
<sequence>MSVTKSAIISIVGKPNVGKSTLLNQLVGAKIAIVSNKPQTTRTRITGVLTKDDCQFVFLDTPGLHKPRSRLGDYMVKVVNDTVTDVDIAALVVDPVPRIGPAEQELIARMKQYHMPSVLIINKIDTVKNEDLLAVIAAYSQAHEWDAVVPLSAKTGENCDILFEEFAKFAIEGPQLFPDDMLCDQPERQLVAEIVREKMLGLLDREVPHGTAVAVERMRERDDGLIEINATIYCEKKSHKGIIIGKSGSMLKKIGAQARADIEELLGTRVFLELWVKVKEDWRNNQYQMRNFGYEDE</sequence>
<dbReference type="Pfam" id="PF01926">
    <property type="entry name" value="MMR_HSR1"/>
    <property type="match status" value="1"/>
</dbReference>
<dbReference type="InterPro" id="IPR015946">
    <property type="entry name" value="KH_dom-like_a/b"/>
</dbReference>
<evidence type="ECO:0000256" key="3">
    <source>
        <dbReference type="ARBA" id="ARBA00022741"/>
    </source>
</evidence>
<evidence type="ECO:0000256" key="5">
    <source>
        <dbReference type="ARBA" id="ARBA00023134"/>
    </source>
</evidence>
<evidence type="ECO:0000256" key="4">
    <source>
        <dbReference type="ARBA" id="ARBA00022884"/>
    </source>
</evidence>
<dbReference type="InterPro" id="IPR005225">
    <property type="entry name" value="Small_GTP-bd"/>
</dbReference>
<dbReference type="PROSITE" id="PS51713">
    <property type="entry name" value="G_ERA"/>
    <property type="match status" value="1"/>
</dbReference>
<dbReference type="NCBIfam" id="TIGR00231">
    <property type="entry name" value="small_GTP"/>
    <property type="match status" value="1"/>
</dbReference>
<evidence type="ECO:0000256" key="7">
    <source>
        <dbReference type="HAMAP-Rule" id="MF_00367"/>
    </source>
</evidence>
<dbReference type="Gene3D" id="3.30.300.20">
    <property type="match status" value="1"/>
</dbReference>
<dbReference type="PROSITE" id="PS50823">
    <property type="entry name" value="KH_TYPE_2"/>
    <property type="match status" value="1"/>
</dbReference>
<feature type="region of interest" description="G3" evidence="8">
    <location>
        <begin position="60"/>
        <end position="63"/>
    </location>
</feature>
<dbReference type="AlphaFoldDB" id="A0A252F5J2"/>
<evidence type="ECO:0000256" key="8">
    <source>
        <dbReference type="PROSITE-ProRule" id="PRU01050"/>
    </source>
</evidence>
<feature type="domain" description="KH type-2" evidence="10">
    <location>
        <begin position="203"/>
        <end position="280"/>
    </location>
</feature>
<dbReference type="InterPro" id="IPR006073">
    <property type="entry name" value="GTP-bd"/>
</dbReference>
<organism evidence="12 13">
    <name type="scientific">Butyricicoccus porcorum</name>
    <dbReference type="NCBI Taxonomy" id="1945634"/>
    <lineage>
        <taxon>Bacteria</taxon>
        <taxon>Bacillati</taxon>
        <taxon>Bacillota</taxon>
        <taxon>Clostridia</taxon>
        <taxon>Eubacteriales</taxon>
        <taxon>Butyricicoccaceae</taxon>
        <taxon>Butyricicoccus</taxon>
    </lineage>
</organism>
<evidence type="ECO:0000259" key="11">
    <source>
        <dbReference type="PROSITE" id="PS51713"/>
    </source>
</evidence>